<gene>
    <name evidence="2" type="ORF">N0F65_008450</name>
</gene>
<feature type="region of interest" description="Disordered" evidence="1">
    <location>
        <begin position="134"/>
        <end position="157"/>
    </location>
</feature>
<evidence type="ECO:0000313" key="2">
    <source>
        <dbReference type="EMBL" id="DAZ96326.1"/>
    </source>
</evidence>
<feature type="region of interest" description="Disordered" evidence="1">
    <location>
        <begin position="26"/>
        <end position="52"/>
    </location>
</feature>
<comment type="caution">
    <text evidence="2">The sequence shown here is derived from an EMBL/GenBank/DDBJ whole genome shotgun (WGS) entry which is preliminary data.</text>
</comment>
<sequence length="193" mass="21176">MGASLAKQCFSGDEPCALFRSQQQLANSAVQHGHEVRRGHSADGQGDGLPPALKLYVDTSGAHMQGIGDAKRVRTGSSGRSSRRRRERTWRSDEDESDRARRHESPMSTTSRSGSSQLSDDSFYDAELGSLSAEEEPVNRLSRVSNGSESAQASPSTDFRRLLPQVCMHSHAMRESISRLRAAAAFLLWVVRC</sequence>
<reference evidence="2" key="1">
    <citation type="submission" date="2022-11" db="EMBL/GenBank/DDBJ databases">
        <authorList>
            <person name="Morgan W.R."/>
            <person name="Tartar A."/>
        </authorList>
    </citation>
    <scope>NUCLEOTIDE SEQUENCE</scope>
    <source>
        <strain evidence="2">ARSEF 373</strain>
    </source>
</reference>
<protein>
    <submittedName>
        <fullName evidence="2">Uncharacterized protein</fullName>
    </submittedName>
</protein>
<feature type="compositionally biased region" description="Low complexity" evidence="1">
    <location>
        <begin position="106"/>
        <end position="121"/>
    </location>
</feature>
<proteinExistence type="predicted"/>
<dbReference type="EMBL" id="DAKRPA010000171">
    <property type="protein sequence ID" value="DAZ96326.1"/>
    <property type="molecule type" value="Genomic_DNA"/>
</dbReference>
<feature type="compositionally biased region" description="Polar residues" evidence="1">
    <location>
        <begin position="142"/>
        <end position="157"/>
    </location>
</feature>
<evidence type="ECO:0000256" key="1">
    <source>
        <dbReference type="SAM" id="MobiDB-lite"/>
    </source>
</evidence>
<feature type="compositionally biased region" description="Basic and acidic residues" evidence="1">
    <location>
        <begin position="32"/>
        <end position="41"/>
    </location>
</feature>
<organism evidence="2 3">
    <name type="scientific">Lagenidium giganteum</name>
    <dbReference type="NCBI Taxonomy" id="4803"/>
    <lineage>
        <taxon>Eukaryota</taxon>
        <taxon>Sar</taxon>
        <taxon>Stramenopiles</taxon>
        <taxon>Oomycota</taxon>
        <taxon>Peronosporomycetes</taxon>
        <taxon>Pythiales</taxon>
        <taxon>Pythiaceae</taxon>
    </lineage>
</organism>
<evidence type="ECO:0000313" key="3">
    <source>
        <dbReference type="Proteomes" id="UP001146120"/>
    </source>
</evidence>
<reference evidence="2" key="2">
    <citation type="journal article" date="2023" name="Microbiol Resour">
        <title>Decontamination and Annotation of the Draft Genome Sequence of the Oomycete Lagenidium giganteum ARSEF 373.</title>
        <authorList>
            <person name="Morgan W.R."/>
            <person name="Tartar A."/>
        </authorList>
    </citation>
    <scope>NUCLEOTIDE SEQUENCE</scope>
    <source>
        <strain evidence="2">ARSEF 373</strain>
    </source>
</reference>
<accession>A0AAV2YRG0</accession>
<keyword evidence="3" id="KW-1185">Reference proteome</keyword>
<name>A0AAV2YRG0_9STRA</name>
<dbReference type="AlphaFoldDB" id="A0AAV2YRG0"/>
<feature type="region of interest" description="Disordered" evidence="1">
    <location>
        <begin position="66"/>
        <end position="121"/>
    </location>
</feature>
<dbReference type="Proteomes" id="UP001146120">
    <property type="component" value="Unassembled WGS sequence"/>
</dbReference>